<dbReference type="AlphaFoldDB" id="A0A099WAB1"/>
<accession>A0A099WAB1</accession>
<feature type="transmembrane region" description="Helical" evidence="1">
    <location>
        <begin position="52"/>
        <end position="83"/>
    </location>
</feature>
<feature type="transmembrane region" description="Helical" evidence="1">
    <location>
        <begin position="12"/>
        <end position="32"/>
    </location>
</feature>
<sequence>MQLLADLSVFPKLAFTILVLGSIGFFCTKYGLNQLFSYGGNISSIGFSVVGATAMIATIIIIATNIAAILTCITLGILAFLAFSNS</sequence>
<organism evidence="2 4">
    <name type="scientific">Listeria booriae</name>
    <dbReference type="NCBI Taxonomy" id="1552123"/>
    <lineage>
        <taxon>Bacteria</taxon>
        <taxon>Bacillati</taxon>
        <taxon>Bacillota</taxon>
        <taxon>Bacilli</taxon>
        <taxon>Bacillales</taxon>
        <taxon>Listeriaceae</taxon>
        <taxon>Listeria</taxon>
    </lineage>
</organism>
<evidence type="ECO:0000313" key="4">
    <source>
        <dbReference type="Proteomes" id="UP000029844"/>
    </source>
</evidence>
<keyword evidence="4" id="KW-1185">Reference proteome</keyword>
<reference evidence="2 4" key="1">
    <citation type="submission" date="2014-05" db="EMBL/GenBank/DDBJ databases">
        <title>Novel Listeriaceae from food processing environments.</title>
        <authorList>
            <person name="den Bakker H.C."/>
        </authorList>
    </citation>
    <scope>NUCLEOTIDE SEQUENCE [LARGE SCALE GENOMIC DNA]</scope>
    <source>
        <strain evidence="2 4">FSL A5-0281</strain>
    </source>
</reference>
<gene>
    <name evidence="2" type="ORF">EP57_04415</name>
    <name evidence="3" type="ORF">HB907_16280</name>
</gene>
<evidence type="ECO:0000313" key="5">
    <source>
        <dbReference type="Proteomes" id="UP000586951"/>
    </source>
</evidence>
<dbReference type="EMBL" id="JNFA01000011">
    <property type="protein sequence ID" value="KGL42709.1"/>
    <property type="molecule type" value="Genomic_DNA"/>
</dbReference>
<keyword evidence="1" id="KW-0472">Membrane</keyword>
<keyword evidence="1" id="KW-1133">Transmembrane helix</keyword>
<dbReference type="GeneID" id="58716652"/>
<reference evidence="3 5" key="2">
    <citation type="submission" date="2020-03" db="EMBL/GenBank/DDBJ databases">
        <title>Soil Listeria distribution.</title>
        <authorList>
            <person name="Liao J."/>
            <person name="Wiedmann M."/>
        </authorList>
    </citation>
    <scope>NUCLEOTIDE SEQUENCE [LARGE SCALE GENOMIC DNA]</scope>
    <source>
        <strain evidence="3 5">FSL L7-1427</strain>
    </source>
</reference>
<comment type="caution">
    <text evidence="2">The sequence shown here is derived from an EMBL/GenBank/DDBJ whole genome shotgun (WGS) entry which is preliminary data.</text>
</comment>
<protein>
    <submittedName>
        <fullName evidence="2">Uncharacterized protein</fullName>
    </submittedName>
</protein>
<dbReference type="RefSeq" id="WP_036084517.1">
    <property type="nucleotide sequence ID" value="NZ_CBCSHQ010000001.1"/>
</dbReference>
<dbReference type="Proteomes" id="UP000586951">
    <property type="component" value="Unassembled WGS sequence"/>
</dbReference>
<dbReference type="Proteomes" id="UP000029844">
    <property type="component" value="Unassembled WGS sequence"/>
</dbReference>
<keyword evidence="1" id="KW-0812">Transmembrane</keyword>
<evidence type="ECO:0000256" key="1">
    <source>
        <dbReference type="SAM" id="Phobius"/>
    </source>
</evidence>
<proteinExistence type="predicted"/>
<evidence type="ECO:0000313" key="3">
    <source>
        <dbReference type="EMBL" id="MBC1566968.1"/>
    </source>
</evidence>
<name>A0A099WAB1_9LIST</name>
<dbReference type="EMBL" id="JAARRU010000007">
    <property type="protein sequence ID" value="MBC1566968.1"/>
    <property type="molecule type" value="Genomic_DNA"/>
</dbReference>
<evidence type="ECO:0000313" key="2">
    <source>
        <dbReference type="EMBL" id="KGL42709.1"/>
    </source>
</evidence>